<sequence>MIYIFAVVIGAFSGLLSGLLGIGGGVAVVPLLSYAFMIAHVSIPADMVMHYAVGTSLATMVFSTLSASFFQHKKGAVLWPLFWYIAPGTVLGGLLGGFIADSFSSHFLKVCFAAFCAFISLLFFRKERVERSPEDKQSLRIPKCVLTVIGVFIGTIAGMLGVGGGVLLIPLLVALHFSLPQASALSVSCTLPTVIAGTVSAIYFGWDAPPIDLPSIGYVIWPIALTQGVVSVLTAKLGVHITHTLPRYYLRKLFAILLLCIAWLMLAV</sequence>
<accession>A0A0Q9YM74</accession>
<dbReference type="RefSeq" id="WP_057625163.1">
    <property type="nucleotide sequence ID" value="NZ_LKHV02000001.1"/>
</dbReference>
<keyword evidence="6" id="KW-1003">Cell membrane</keyword>
<feature type="transmembrane region" description="Helical" evidence="6">
    <location>
        <begin position="106"/>
        <end position="124"/>
    </location>
</feature>
<keyword evidence="5 6" id="KW-0472">Membrane</keyword>
<comment type="similarity">
    <text evidence="2 6">Belongs to the 4-toluene sulfonate uptake permease (TSUP) (TC 2.A.102) family.</text>
</comment>
<dbReference type="Pfam" id="PF01925">
    <property type="entry name" value="TauE"/>
    <property type="match status" value="1"/>
</dbReference>
<dbReference type="GO" id="GO:0005886">
    <property type="term" value="C:plasma membrane"/>
    <property type="evidence" value="ECO:0007669"/>
    <property type="project" value="UniProtKB-SubCell"/>
</dbReference>
<feature type="transmembrane region" description="Helical" evidence="6">
    <location>
        <begin position="249"/>
        <end position="267"/>
    </location>
</feature>
<evidence type="ECO:0000313" key="9">
    <source>
        <dbReference type="Proteomes" id="UP000051494"/>
    </source>
</evidence>
<evidence type="ECO:0000256" key="3">
    <source>
        <dbReference type="ARBA" id="ARBA00022692"/>
    </source>
</evidence>
<evidence type="ECO:0000313" key="7">
    <source>
        <dbReference type="EMBL" id="KRG17767.1"/>
    </source>
</evidence>
<feature type="transmembrane region" description="Helical" evidence="6">
    <location>
        <begin position="81"/>
        <end position="100"/>
    </location>
</feature>
<feature type="transmembrane region" description="Helical" evidence="6">
    <location>
        <begin position="7"/>
        <end position="36"/>
    </location>
</feature>
<evidence type="ECO:0000256" key="2">
    <source>
        <dbReference type="ARBA" id="ARBA00009142"/>
    </source>
</evidence>
<feature type="transmembrane region" description="Helical" evidence="6">
    <location>
        <begin position="145"/>
        <end position="173"/>
    </location>
</feature>
<dbReference type="EMBL" id="LKHV02000001">
    <property type="protein sequence ID" value="MCS5709551.1"/>
    <property type="molecule type" value="Genomic_DNA"/>
</dbReference>
<reference evidence="8" key="2">
    <citation type="journal article" date="2016" name="Genome Announc.">
        <title>Draft Genome Sequences of Two Novel Amoeba-Resistant Intranuclear Bacteria, 'Candidatus Berkiella cookevillensis' and 'Candidatus Berkiella aquae'.</title>
        <authorList>
            <person name="Mehari Y.T."/>
            <person name="Arivett B.A."/>
            <person name="Farone A.L."/>
            <person name="Gunderson J.H."/>
            <person name="Farone M.B."/>
        </authorList>
    </citation>
    <scope>NUCLEOTIDE SEQUENCE</scope>
    <source>
        <strain evidence="8">CC99</strain>
    </source>
</reference>
<evidence type="ECO:0000256" key="5">
    <source>
        <dbReference type="ARBA" id="ARBA00023136"/>
    </source>
</evidence>
<evidence type="ECO:0000256" key="4">
    <source>
        <dbReference type="ARBA" id="ARBA00022989"/>
    </source>
</evidence>
<organism evidence="7">
    <name type="scientific">Candidatus Berkiella cookevillensis</name>
    <dbReference type="NCBI Taxonomy" id="437022"/>
    <lineage>
        <taxon>Bacteria</taxon>
        <taxon>Pseudomonadati</taxon>
        <taxon>Pseudomonadota</taxon>
        <taxon>Gammaproteobacteria</taxon>
        <taxon>Candidatus Berkiellales</taxon>
        <taxon>Candidatus Berkiellaceae</taxon>
        <taxon>Candidatus Berkiella</taxon>
    </lineage>
</organism>
<name>A0A0Q9YM74_9GAMM</name>
<dbReference type="EMBL" id="LKHV01000012">
    <property type="protein sequence ID" value="KRG17767.1"/>
    <property type="molecule type" value="Genomic_DNA"/>
</dbReference>
<dbReference type="Proteomes" id="UP000051494">
    <property type="component" value="Unassembled WGS sequence"/>
</dbReference>
<gene>
    <name evidence="8" type="ORF">CC99x_011655</name>
    <name evidence="7" type="ORF">CC99x_02062</name>
</gene>
<protein>
    <recommendedName>
        <fullName evidence="6">Probable membrane transporter protein</fullName>
    </recommendedName>
</protein>
<dbReference type="InterPro" id="IPR002781">
    <property type="entry name" value="TM_pro_TauE-like"/>
</dbReference>
<feature type="transmembrane region" description="Helical" evidence="6">
    <location>
        <begin position="48"/>
        <end position="69"/>
    </location>
</feature>
<comment type="caution">
    <text evidence="7">The sequence shown here is derived from an EMBL/GenBank/DDBJ whole genome shotgun (WGS) entry which is preliminary data.</text>
</comment>
<evidence type="ECO:0000256" key="1">
    <source>
        <dbReference type="ARBA" id="ARBA00004141"/>
    </source>
</evidence>
<comment type="subcellular location">
    <subcellularLocation>
        <location evidence="6">Cell membrane</location>
        <topology evidence="6">Multi-pass membrane protein</topology>
    </subcellularLocation>
    <subcellularLocation>
        <location evidence="1">Membrane</location>
        <topology evidence="1">Multi-pass membrane protein</topology>
    </subcellularLocation>
</comment>
<keyword evidence="3 6" id="KW-0812">Transmembrane</keyword>
<feature type="transmembrane region" description="Helical" evidence="6">
    <location>
        <begin position="218"/>
        <end position="237"/>
    </location>
</feature>
<evidence type="ECO:0000256" key="6">
    <source>
        <dbReference type="RuleBase" id="RU363041"/>
    </source>
</evidence>
<dbReference type="PANTHER" id="PTHR43483">
    <property type="entry name" value="MEMBRANE TRANSPORTER PROTEIN HI_0806-RELATED"/>
    <property type="match status" value="1"/>
</dbReference>
<reference evidence="8" key="3">
    <citation type="submission" date="2021-06" db="EMBL/GenBank/DDBJ databases">
        <title>Genomic Description and Analysis of Intracellular Bacteria, Candidatus Berkiella cookevillensis and Candidatus Berkiella aquae.</title>
        <authorList>
            <person name="Kidane D.T."/>
            <person name="Mehari Y.T."/>
            <person name="Rice F.C."/>
            <person name="Arivett B.A."/>
            <person name="Farone A.L."/>
            <person name="Berk S.G."/>
            <person name="Farone M.B."/>
        </authorList>
    </citation>
    <scope>NUCLEOTIDE SEQUENCE</scope>
    <source>
        <strain evidence="8">CC99</strain>
    </source>
</reference>
<keyword evidence="4 6" id="KW-1133">Transmembrane helix</keyword>
<proteinExistence type="inferred from homology"/>
<dbReference type="STRING" id="437022.CC99x_02062"/>
<reference evidence="7" key="1">
    <citation type="submission" date="2015-09" db="EMBL/GenBank/DDBJ databases">
        <title>Draft Genome Sequences of Two Novel Amoeba-resistant Intranuclear Bacteria, Candidatus Berkiella cookevillensis and Candidatus Berkiella aquae.</title>
        <authorList>
            <person name="Mehari Y.T."/>
            <person name="Arivett B.A."/>
            <person name="Farone A.L."/>
            <person name="Gunderson J.H."/>
            <person name="Farone M.B."/>
        </authorList>
    </citation>
    <scope>NUCLEOTIDE SEQUENCE [LARGE SCALE GENOMIC DNA]</scope>
    <source>
        <strain evidence="7">CC99</strain>
    </source>
</reference>
<keyword evidence="9" id="KW-1185">Reference proteome</keyword>
<dbReference type="AlphaFoldDB" id="A0A0Q9YM74"/>
<evidence type="ECO:0000313" key="8">
    <source>
        <dbReference type="EMBL" id="MCS5709551.1"/>
    </source>
</evidence>
<dbReference type="OrthoDB" id="457670at2"/>
<dbReference type="PANTHER" id="PTHR43483:SF3">
    <property type="entry name" value="MEMBRANE TRANSPORTER PROTEIN HI_0806-RELATED"/>
    <property type="match status" value="1"/>
</dbReference>